<name>A0ABV7KHK2_9HYPH</name>
<reference evidence="4" key="1">
    <citation type="journal article" date="2019" name="Int. J. Syst. Evol. Microbiol.">
        <title>The Global Catalogue of Microorganisms (GCM) 10K type strain sequencing project: providing services to taxonomists for standard genome sequencing and annotation.</title>
        <authorList>
            <consortium name="The Broad Institute Genomics Platform"/>
            <consortium name="The Broad Institute Genome Sequencing Center for Infectious Disease"/>
            <person name="Wu L."/>
            <person name="Ma J."/>
        </authorList>
    </citation>
    <scope>NUCLEOTIDE SEQUENCE [LARGE SCALE GENOMIC DNA]</scope>
    <source>
        <strain evidence="4">KCTC 52165</strain>
    </source>
</reference>
<dbReference type="PROSITE" id="PS50943">
    <property type="entry name" value="HTH_CROC1"/>
    <property type="match status" value="1"/>
</dbReference>
<organism evidence="3 4">
    <name type="scientific">Aquamicrobium soli</name>
    <dbReference type="NCBI Taxonomy" id="1811518"/>
    <lineage>
        <taxon>Bacteria</taxon>
        <taxon>Pseudomonadati</taxon>
        <taxon>Pseudomonadota</taxon>
        <taxon>Alphaproteobacteria</taxon>
        <taxon>Hyphomicrobiales</taxon>
        <taxon>Phyllobacteriaceae</taxon>
        <taxon>Aquamicrobium</taxon>
    </lineage>
</organism>
<dbReference type="RefSeq" id="WP_378222245.1">
    <property type="nucleotide sequence ID" value="NZ_JBHRTK010000015.1"/>
</dbReference>
<accession>A0ABV7KHK2</accession>
<proteinExistence type="predicted"/>
<evidence type="ECO:0000313" key="3">
    <source>
        <dbReference type="EMBL" id="MFC3207786.1"/>
    </source>
</evidence>
<dbReference type="CDD" id="cd00093">
    <property type="entry name" value="HTH_XRE"/>
    <property type="match status" value="1"/>
</dbReference>
<dbReference type="Gene3D" id="1.10.260.40">
    <property type="entry name" value="lambda repressor-like DNA-binding domains"/>
    <property type="match status" value="1"/>
</dbReference>
<dbReference type="Pfam" id="PF01381">
    <property type="entry name" value="HTH_3"/>
    <property type="match status" value="1"/>
</dbReference>
<feature type="domain" description="HTH cro/C1-type" evidence="2">
    <location>
        <begin position="23"/>
        <end position="75"/>
    </location>
</feature>
<dbReference type="InterPro" id="IPR001387">
    <property type="entry name" value="Cro/C1-type_HTH"/>
</dbReference>
<evidence type="ECO:0000259" key="2">
    <source>
        <dbReference type="PROSITE" id="PS50943"/>
    </source>
</evidence>
<sequence>MSDTPNIFEQKPDNDTFGGRFSRARDAAGLTTKELAWRLGVKSATINAWETDRSQPGSRRLSLLSGILGVSLSWLLHGIGIGPKETESSAFDDAFENRLTRLKQLHVETGHLIGQIESELDRRVPAYGR</sequence>
<dbReference type="InterPro" id="IPR010982">
    <property type="entry name" value="Lambda_DNA-bd_dom_sf"/>
</dbReference>
<comment type="caution">
    <text evidence="3">The sequence shown here is derived from an EMBL/GenBank/DDBJ whole genome shotgun (WGS) entry which is preliminary data.</text>
</comment>
<keyword evidence="4" id="KW-1185">Reference proteome</keyword>
<dbReference type="Proteomes" id="UP001595583">
    <property type="component" value="Unassembled WGS sequence"/>
</dbReference>
<dbReference type="SUPFAM" id="SSF47413">
    <property type="entry name" value="lambda repressor-like DNA-binding domains"/>
    <property type="match status" value="1"/>
</dbReference>
<dbReference type="EMBL" id="JBHRTK010000015">
    <property type="protein sequence ID" value="MFC3207786.1"/>
    <property type="molecule type" value="Genomic_DNA"/>
</dbReference>
<feature type="region of interest" description="Disordered" evidence="1">
    <location>
        <begin position="1"/>
        <end position="21"/>
    </location>
</feature>
<evidence type="ECO:0000313" key="4">
    <source>
        <dbReference type="Proteomes" id="UP001595583"/>
    </source>
</evidence>
<protein>
    <submittedName>
        <fullName evidence="3">Multiprotein-bridging factor 1 family protein</fullName>
    </submittedName>
</protein>
<gene>
    <name evidence="3" type="ORF">ACFOHJ_16290</name>
</gene>
<evidence type="ECO:0000256" key="1">
    <source>
        <dbReference type="SAM" id="MobiDB-lite"/>
    </source>
</evidence>
<dbReference type="SMART" id="SM00530">
    <property type="entry name" value="HTH_XRE"/>
    <property type="match status" value="1"/>
</dbReference>